<dbReference type="Proteomes" id="UP000323707">
    <property type="component" value="Unassembled WGS sequence"/>
</dbReference>
<accession>A0A5M9QLE7</accession>
<protein>
    <recommendedName>
        <fullName evidence="1">Alpha-L-glutamate ligase-related protein ATP-grasp domain-containing protein</fullName>
    </recommendedName>
</protein>
<dbReference type="Pfam" id="PF14397">
    <property type="entry name" value="ATPgrasp_ST"/>
    <property type="match status" value="1"/>
</dbReference>
<dbReference type="RefSeq" id="WP_150337426.1">
    <property type="nucleotide sequence ID" value="NZ_JAERIX010000051.1"/>
</dbReference>
<sequence length="389" mass="44214">MSIKTSLKSYLKSALYGLKARKDYQGARIYFREKTASYLRYLDSHNQLKPLPQAHAKQVVEYWTPLLSLSLSLSRGFARNSLQERIKELLSWHTIYHSINPHHPLDVAYLDNHFYYQDLLPYFNPKSYQAAFSDKNYYDVLFSHFPTPRTIAKRIKGSYYRPTQERSHTPQSLESTLALLKDYDRVLIKPTEMHATGLGSGIVIVDSRRQDIAQVLADYTGDIAIQEVINQHQFLRDLQPNSVNTFRIVTLLYQNKCVLLSAVLYIGAGGVASNDGEFYKVGIDENGVARDFIVQGKGKQAKALPSGARVCGVQIPHFDKVVAMAKSMHLAVPHFGIIGWDFTIDENGEPVMIELNLDCPTCESLQFCNAPLFGDFTDTILTRMLDFRF</sequence>
<proteinExistence type="predicted"/>
<gene>
    <name evidence="2" type="ORF">F4V45_05580</name>
</gene>
<reference evidence="2 3" key="1">
    <citation type="submission" date="2019-09" db="EMBL/GenBank/DDBJ databases">
        <title>Draft genome sequence of various Type strains from the CCUG.</title>
        <authorList>
            <person name="Pineiro-Iglesias B."/>
            <person name="Tunovic T."/>
            <person name="Unosson C."/>
            <person name="Inganas E."/>
            <person name="Ohlen M."/>
            <person name="Cardew S."/>
            <person name="Jensie-Markopoulos S."/>
            <person name="Salva-Serra F."/>
            <person name="Jaen-Luchoro D."/>
            <person name="Karlsson R."/>
            <person name="Svensson-Stadler L."/>
            <person name="Chun J."/>
            <person name="Moore E."/>
        </authorList>
    </citation>
    <scope>NUCLEOTIDE SEQUENCE [LARGE SCALE GENOMIC DNA]</scope>
    <source>
        <strain evidence="2 3">CCUG 32756T</strain>
    </source>
</reference>
<name>A0A5M9QLE7_9HELI</name>
<evidence type="ECO:0000313" key="3">
    <source>
        <dbReference type="Proteomes" id="UP000323707"/>
    </source>
</evidence>
<dbReference type="InterPro" id="IPR039523">
    <property type="entry name" value="RimK-rel_E_lig_ATP-grasp"/>
</dbReference>
<organism evidence="2 3">
    <name type="scientific">Helicobacter canis</name>
    <dbReference type="NCBI Taxonomy" id="29419"/>
    <lineage>
        <taxon>Bacteria</taxon>
        <taxon>Pseudomonadati</taxon>
        <taxon>Campylobacterota</taxon>
        <taxon>Epsilonproteobacteria</taxon>
        <taxon>Campylobacterales</taxon>
        <taxon>Helicobacteraceae</taxon>
        <taxon>Helicobacter</taxon>
    </lineage>
</organism>
<evidence type="ECO:0000259" key="1">
    <source>
        <dbReference type="Pfam" id="PF14397"/>
    </source>
</evidence>
<dbReference type="EMBL" id="VXKE01000016">
    <property type="protein sequence ID" value="KAA8709071.1"/>
    <property type="molecule type" value="Genomic_DNA"/>
</dbReference>
<evidence type="ECO:0000313" key="2">
    <source>
        <dbReference type="EMBL" id="KAA8709071.1"/>
    </source>
</evidence>
<dbReference type="SUPFAM" id="SSF56059">
    <property type="entry name" value="Glutathione synthetase ATP-binding domain-like"/>
    <property type="match status" value="1"/>
</dbReference>
<feature type="domain" description="Alpha-L-glutamate ligase-related protein ATP-grasp" evidence="1">
    <location>
        <begin position="118"/>
        <end position="369"/>
    </location>
</feature>
<dbReference type="AlphaFoldDB" id="A0A5M9QLE7"/>
<comment type="caution">
    <text evidence="2">The sequence shown here is derived from an EMBL/GenBank/DDBJ whole genome shotgun (WGS) entry which is preliminary data.</text>
</comment>